<dbReference type="EC" id="3.1.3.5" evidence="3"/>
<sequence>MKHGKKVLSLLLSLSMMVGLTVPVLAGTMDGKLVIIHTNDMHGYYQTGEKSIGIAGVKGLKDYYTAQGADVILLDAGDFSQGTTLVNHSKGLKAAEYLVSAGYDGVSLGNHEFDFGFDSLLDIVAVLKAGKVPVLDANILKKGTNEPYFGDNIVLEKGGMKIGVFGLDTAETQTKSSPSSVKDVTFLDGKEMTAAAQAQVDALKKKDVIILWHWYIWELMMKVLADAQLMLQMQ</sequence>
<dbReference type="PANTHER" id="PTHR11575">
    <property type="entry name" value="5'-NUCLEOTIDASE-RELATED"/>
    <property type="match status" value="1"/>
</dbReference>
<dbReference type="InterPro" id="IPR029052">
    <property type="entry name" value="Metallo-depent_PP-like"/>
</dbReference>
<proteinExistence type="predicted"/>
<dbReference type="PANTHER" id="PTHR11575:SF24">
    <property type="entry name" value="5'-NUCLEOTIDASE"/>
    <property type="match status" value="1"/>
</dbReference>
<feature type="chain" id="PRO_5047434306" evidence="1">
    <location>
        <begin position="27"/>
        <end position="234"/>
    </location>
</feature>
<feature type="signal peptide" evidence="1">
    <location>
        <begin position="1"/>
        <end position="26"/>
    </location>
</feature>
<dbReference type="SUPFAM" id="SSF56300">
    <property type="entry name" value="Metallo-dependent phosphatases"/>
    <property type="match status" value="1"/>
</dbReference>
<evidence type="ECO:0000313" key="4">
    <source>
        <dbReference type="Proteomes" id="UP000068026"/>
    </source>
</evidence>
<dbReference type="Gene3D" id="3.60.21.10">
    <property type="match status" value="1"/>
</dbReference>
<protein>
    <submittedName>
        <fullName evidence="3">NAD 5'-nucleotidase</fullName>
        <ecNumber evidence="3">3.1.3.5</ecNumber>
    </submittedName>
</protein>
<dbReference type="GO" id="GO:0008253">
    <property type="term" value="F:5'-nucleotidase activity"/>
    <property type="evidence" value="ECO:0007669"/>
    <property type="project" value="UniProtKB-EC"/>
</dbReference>
<dbReference type="Pfam" id="PF00149">
    <property type="entry name" value="Metallophos"/>
    <property type="match status" value="1"/>
</dbReference>
<dbReference type="InterPro" id="IPR006146">
    <property type="entry name" value="5'-Nucleotdase_CS"/>
</dbReference>
<reference evidence="4" key="2">
    <citation type="submission" date="2016-01" db="EMBL/GenBank/DDBJ databases">
        <authorList>
            <person name="Poehlein A."/>
            <person name="Schlien K."/>
            <person name="Gottschalk G."/>
            <person name="Buckel W."/>
            <person name="Daniel R."/>
        </authorList>
    </citation>
    <scope>NUCLEOTIDE SEQUENCE [LARGE SCALE GENOMIC DNA]</scope>
    <source>
        <strain evidence="4">X2</strain>
    </source>
</reference>
<dbReference type="RefSeq" id="WP_066048047.1">
    <property type="nucleotide sequence ID" value="NZ_CP014223.1"/>
</dbReference>
<dbReference type="Proteomes" id="UP000068026">
    <property type="component" value="Chromosome"/>
</dbReference>
<reference evidence="3 4" key="1">
    <citation type="journal article" date="2016" name="Genome Announc.">
        <title>Complete Genome Sequence of the Amino Acid-Fermenting Clostridium propionicum X2 (DSM 1682).</title>
        <authorList>
            <person name="Poehlein A."/>
            <person name="Schlien K."/>
            <person name="Chowdhury N.P."/>
            <person name="Gottschalk G."/>
            <person name="Buckel W."/>
            <person name="Daniel R."/>
        </authorList>
    </citation>
    <scope>NUCLEOTIDE SEQUENCE [LARGE SCALE GENOMIC DNA]</scope>
    <source>
        <strain evidence="3 4">X2</strain>
    </source>
</reference>
<organism evidence="3 4">
    <name type="scientific">Anaerotignum propionicum DSM 1682</name>
    <dbReference type="NCBI Taxonomy" id="991789"/>
    <lineage>
        <taxon>Bacteria</taxon>
        <taxon>Bacillati</taxon>
        <taxon>Bacillota</taxon>
        <taxon>Clostridia</taxon>
        <taxon>Lachnospirales</taxon>
        <taxon>Anaerotignaceae</taxon>
        <taxon>Anaerotignum</taxon>
    </lineage>
</organism>
<name>A0ABN4LC68_ANAPI</name>
<evidence type="ECO:0000259" key="2">
    <source>
        <dbReference type="Pfam" id="PF00149"/>
    </source>
</evidence>
<keyword evidence="1" id="KW-0732">Signal</keyword>
<gene>
    <name evidence="3" type="ORF">CPRO_07990</name>
</gene>
<keyword evidence="3" id="KW-0378">Hydrolase</keyword>
<evidence type="ECO:0000313" key="3">
    <source>
        <dbReference type="EMBL" id="AMJ40400.1"/>
    </source>
</evidence>
<dbReference type="EMBL" id="CP014223">
    <property type="protein sequence ID" value="AMJ40400.1"/>
    <property type="molecule type" value="Genomic_DNA"/>
</dbReference>
<evidence type="ECO:0000256" key="1">
    <source>
        <dbReference type="SAM" id="SignalP"/>
    </source>
</evidence>
<feature type="domain" description="Calcineurin-like phosphoesterase" evidence="2">
    <location>
        <begin position="34"/>
        <end position="214"/>
    </location>
</feature>
<dbReference type="InterPro" id="IPR004843">
    <property type="entry name" value="Calcineurin-like_PHP"/>
</dbReference>
<accession>A0ABN4LC68</accession>
<dbReference type="InterPro" id="IPR006179">
    <property type="entry name" value="5_nucleotidase/apyrase"/>
</dbReference>
<keyword evidence="4" id="KW-1185">Reference proteome</keyword>
<dbReference type="PROSITE" id="PS00786">
    <property type="entry name" value="5_NUCLEOTIDASE_2"/>
    <property type="match status" value="1"/>
</dbReference>